<dbReference type="PANTHER" id="PTHR36558">
    <property type="entry name" value="GLR1098 PROTEIN"/>
    <property type="match status" value="1"/>
</dbReference>
<keyword evidence="3" id="KW-1185">Reference proteome</keyword>
<dbReference type="CDD" id="cd06260">
    <property type="entry name" value="DUF820-like"/>
    <property type="match status" value="1"/>
</dbReference>
<dbReference type="KEGG" id="mbry:B1812_01530"/>
<dbReference type="STRING" id="655015.B1812_01530"/>
<dbReference type="Proteomes" id="UP000193978">
    <property type="component" value="Chromosome"/>
</dbReference>
<dbReference type="RefSeq" id="WP_085770027.1">
    <property type="nucleotide sequence ID" value="NZ_AP027149.1"/>
</dbReference>
<proteinExistence type="predicted"/>
<dbReference type="AlphaFoldDB" id="A0A1W6MQY1"/>
<accession>A0A1W6MQY1</accession>
<evidence type="ECO:0000313" key="2">
    <source>
        <dbReference type="EMBL" id="ARN79972.1"/>
    </source>
</evidence>
<reference evidence="2 3" key="1">
    <citation type="submission" date="2017-02" db="EMBL/GenBank/DDBJ databases">
        <authorList>
            <person name="Peterson S.W."/>
        </authorList>
    </citation>
    <scope>NUCLEOTIDE SEQUENCE [LARGE SCALE GENOMIC DNA]</scope>
    <source>
        <strain evidence="2 3">S285</strain>
    </source>
</reference>
<dbReference type="InterPro" id="IPR011335">
    <property type="entry name" value="Restrct_endonuc-II-like"/>
</dbReference>
<sequence>MSALANAAASMTLRDFLSWEEPYEARWELVEGQPMAMAPATRTHAAIQAELGRLIANALVEKASPCSVLINPGIVPRVRSDANFRVPDLGVVCRGYEKEELCVSEPTLLIEVLSPGNESRTRSNVWTYTTIPSVKEIAIFRTEAIGAEMLRRGEDGNWPAAAEVVEAGELAFRSIGVQFPIEAVYRTTRLAKG</sequence>
<gene>
    <name evidence="2" type="ORF">B1812_01530</name>
</gene>
<evidence type="ECO:0000259" key="1">
    <source>
        <dbReference type="Pfam" id="PF05685"/>
    </source>
</evidence>
<dbReference type="InterPro" id="IPR012296">
    <property type="entry name" value="Nuclease_put_TT1808"/>
</dbReference>
<dbReference type="Pfam" id="PF05685">
    <property type="entry name" value="Uma2"/>
    <property type="match status" value="1"/>
</dbReference>
<name>A0A1W6MQY1_9HYPH</name>
<feature type="domain" description="Putative restriction endonuclease" evidence="1">
    <location>
        <begin position="14"/>
        <end position="160"/>
    </location>
</feature>
<protein>
    <recommendedName>
        <fullName evidence="1">Putative restriction endonuclease domain-containing protein</fullName>
    </recommendedName>
</protein>
<dbReference type="OrthoDB" id="155284at2"/>
<dbReference type="InterPro" id="IPR008538">
    <property type="entry name" value="Uma2"/>
</dbReference>
<dbReference type="EMBL" id="CP019948">
    <property type="protein sequence ID" value="ARN79972.1"/>
    <property type="molecule type" value="Genomic_DNA"/>
</dbReference>
<dbReference type="SUPFAM" id="SSF52980">
    <property type="entry name" value="Restriction endonuclease-like"/>
    <property type="match status" value="1"/>
</dbReference>
<dbReference type="Gene3D" id="3.90.1570.10">
    <property type="entry name" value="tt1808, chain A"/>
    <property type="match status" value="1"/>
</dbReference>
<dbReference type="PANTHER" id="PTHR36558:SF1">
    <property type="entry name" value="RESTRICTION ENDONUCLEASE DOMAIN-CONTAINING PROTEIN-RELATED"/>
    <property type="match status" value="1"/>
</dbReference>
<evidence type="ECO:0000313" key="3">
    <source>
        <dbReference type="Proteomes" id="UP000193978"/>
    </source>
</evidence>
<organism evidence="2 3">
    <name type="scientific">Methylocystis bryophila</name>
    <dbReference type="NCBI Taxonomy" id="655015"/>
    <lineage>
        <taxon>Bacteria</taxon>
        <taxon>Pseudomonadati</taxon>
        <taxon>Pseudomonadota</taxon>
        <taxon>Alphaproteobacteria</taxon>
        <taxon>Hyphomicrobiales</taxon>
        <taxon>Methylocystaceae</taxon>
        <taxon>Methylocystis</taxon>
    </lineage>
</organism>